<dbReference type="PROSITE" id="PS50109">
    <property type="entry name" value="HIS_KIN"/>
    <property type="match status" value="1"/>
</dbReference>
<dbReference type="Pfam" id="PF00989">
    <property type="entry name" value="PAS"/>
    <property type="match status" value="1"/>
</dbReference>
<dbReference type="SUPFAM" id="SSF47226">
    <property type="entry name" value="Histidine-containing phosphotransfer domain, HPT domain"/>
    <property type="match status" value="1"/>
</dbReference>
<evidence type="ECO:0000259" key="27">
    <source>
        <dbReference type="PROSITE" id="PS50894"/>
    </source>
</evidence>
<feature type="domain" description="PAC" evidence="26">
    <location>
        <begin position="473"/>
        <end position="525"/>
    </location>
</feature>
<feature type="domain" description="Histidine kinase" evidence="23">
    <location>
        <begin position="1156"/>
        <end position="1377"/>
    </location>
</feature>
<dbReference type="InterPro" id="IPR001789">
    <property type="entry name" value="Sig_transdc_resp-reg_receiver"/>
</dbReference>
<evidence type="ECO:0000313" key="29">
    <source>
        <dbReference type="Proteomes" id="UP000032452"/>
    </source>
</evidence>
<evidence type="ECO:0000259" key="26">
    <source>
        <dbReference type="PROSITE" id="PS50113"/>
    </source>
</evidence>
<evidence type="ECO:0000259" key="23">
    <source>
        <dbReference type="PROSITE" id="PS50109"/>
    </source>
</evidence>
<dbReference type="SUPFAM" id="SSF55785">
    <property type="entry name" value="PYP-like sensor domain (PAS domain)"/>
    <property type="match status" value="3"/>
</dbReference>
<feature type="domain" description="Response regulatory" evidence="24">
    <location>
        <begin position="1539"/>
        <end position="1661"/>
    </location>
</feature>
<dbReference type="CDD" id="cd19410">
    <property type="entry name" value="HK9-like_sensor"/>
    <property type="match status" value="1"/>
</dbReference>
<keyword evidence="12 21" id="KW-1133">Transmembrane helix</keyword>
<evidence type="ECO:0000256" key="14">
    <source>
        <dbReference type="ARBA" id="ARBA00023136"/>
    </source>
</evidence>
<dbReference type="Gene3D" id="1.20.120.160">
    <property type="entry name" value="HPT domain"/>
    <property type="match status" value="1"/>
</dbReference>
<dbReference type="InterPro" id="IPR035965">
    <property type="entry name" value="PAS-like_dom_sf"/>
</dbReference>
<keyword evidence="8 21" id="KW-0812">Transmembrane</keyword>
<comment type="similarity">
    <text evidence="3">In the N-terminal section; belongs to the phytochrome family.</text>
</comment>
<dbReference type="InterPro" id="IPR013767">
    <property type="entry name" value="PAS_fold"/>
</dbReference>
<evidence type="ECO:0000256" key="17">
    <source>
        <dbReference type="ARBA" id="ARBA00074306"/>
    </source>
</evidence>
<dbReference type="SUPFAM" id="SSF47384">
    <property type="entry name" value="Homodimeric domain of signal transducing histidine kinase"/>
    <property type="match status" value="1"/>
</dbReference>
<keyword evidence="14 21" id="KW-0472">Membrane</keyword>
<keyword evidence="9" id="KW-0547">Nucleotide-binding</keyword>
<feature type="transmembrane region" description="Helical" evidence="21">
    <location>
        <begin position="187"/>
        <end position="206"/>
    </location>
</feature>
<dbReference type="SUPFAM" id="SSF55874">
    <property type="entry name" value="ATPase domain of HSP90 chaperone/DNA topoisomerase II/histidine kinase"/>
    <property type="match status" value="1"/>
</dbReference>
<dbReference type="Pfam" id="PF05227">
    <property type="entry name" value="CHASE3"/>
    <property type="match status" value="1"/>
</dbReference>
<dbReference type="CDD" id="cd16922">
    <property type="entry name" value="HATPase_EvgS-ArcB-TorS-like"/>
    <property type="match status" value="1"/>
</dbReference>
<dbReference type="InterPro" id="IPR003594">
    <property type="entry name" value="HATPase_dom"/>
</dbReference>
<dbReference type="SMART" id="SM00388">
    <property type="entry name" value="HisKA"/>
    <property type="match status" value="1"/>
</dbReference>
<dbReference type="PROSITE" id="PS50894">
    <property type="entry name" value="HPT"/>
    <property type="match status" value="1"/>
</dbReference>
<dbReference type="EC" id="2.7.13.3" evidence="4"/>
<evidence type="ECO:0000256" key="3">
    <source>
        <dbReference type="ARBA" id="ARBA00006402"/>
    </source>
</evidence>
<evidence type="ECO:0000259" key="24">
    <source>
        <dbReference type="PROSITE" id="PS50110"/>
    </source>
</evidence>
<dbReference type="SMART" id="SM00065">
    <property type="entry name" value="GAF"/>
    <property type="match status" value="3"/>
</dbReference>
<dbReference type="Gene3D" id="3.30.450.40">
    <property type="match status" value="3"/>
</dbReference>
<dbReference type="CDD" id="cd00082">
    <property type="entry name" value="HisKA"/>
    <property type="match status" value="1"/>
</dbReference>
<dbReference type="EMBL" id="JYON01000031">
    <property type="protein sequence ID" value="KJH69932.1"/>
    <property type="molecule type" value="Genomic_DNA"/>
</dbReference>
<dbReference type="Proteomes" id="UP000032452">
    <property type="component" value="Unassembled WGS sequence"/>
</dbReference>
<feature type="modified residue" description="4-aspartylphosphate" evidence="19">
    <location>
        <position position="1449"/>
    </location>
</feature>
<accession>A0A0D8ZNK5</accession>
<dbReference type="PROSITE" id="PS50112">
    <property type="entry name" value="PAS"/>
    <property type="match status" value="3"/>
</dbReference>
<dbReference type="Gene3D" id="1.10.287.130">
    <property type="match status" value="1"/>
</dbReference>
<feature type="domain" description="PAS" evidence="25">
    <location>
        <begin position="694"/>
        <end position="740"/>
    </location>
</feature>
<protein>
    <recommendedName>
        <fullName evidence="17">Circadian input-output histidine kinase CikA</fullName>
        <ecNumber evidence="4">2.7.13.3</ecNumber>
    </recommendedName>
    <alternativeName>
        <fullName evidence="16">Sensory/regulatory protein RpfC</fullName>
    </alternativeName>
</protein>
<comment type="subunit">
    <text evidence="15">At low DSF concentrations, interacts with RpfF.</text>
</comment>
<feature type="domain" description="PAS" evidence="25">
    <location>
        <begin position="399"/>
        <end position="470"/>
    </location>
</feature>
<evidence type="ECO:0000256" key="20">
    <source>
        <dbReference type="SAM" id="Coils"/>
    </source>
</evidence>
<dbReference type="InterPro" id="IPR011006">
    <property type="entry name" value="CheY-like_superfamily"/>
</dbReference>
<evidence type="ECO:0000256" key="1">
    <source>
        <dbReference type="ARBA" id="ARBA00000085"/>
    </source>
</evidence>
<dbReference type="InterPro" id="IPR003018">
    <property type="entry name" value="GAF"/>
</dbReference>
<dbReference type="Pfam" id="PF00512">
    <property type="entry name" value="HisKA"/>
    <property type="match status" value="1"/>
</dbReference>
<dbReference type="Pfam" id="PF08448">
    <property type="entry name" value="PAS_4"/>
    <property type="match status" value="1"/>
</dbReference>
<dbReference type="RefSeq" id="WP_045056670.1">
    <property type="nucleotide sequence ID" value="NZ_CAWMDP010000028.1"/>
</dbReference>
<dbReference type="CDD" id="cd17546">
    <property type="entry name" value="REC_hyHK_CKI1_RcsC-like"/>
    <property type="match status" value="2"/>
</dbReference>
<dbReference type="InterPro" id="IPR036641">
    <property type="entry name" value="HPT_dom_sf"/>
</dbReference>
<dbReference type="Pfam" id="PF13426">
    <property type="entry name" value="PAS_9"/>
    <property type="match status" value="1"/>
</dbReference>
<feature type="modified residue" description="4-aspartylphosphate" evidence="19">
    <location>
        <position position="1589"/>
    </location>
</feature>
<dbReference type="InterPro" id="IPR005467">
    <property type="entry name" value="His_kinase_dom"/>
</dbReference>
<dbReference type="Gene3D" id="3.40.50.2300">
    <property type="match status" value="2"/>
</dbReference>
<dbReference type="OrthoDB" id="5389090at2"/>
<dbReference type="InterPro" id="IPR036890">
    <property type="entry name" value="HATPase_C_sf"/>
</dbReference>
<dbReference type="Gene3D" id="3.30.450.20">
    <property type="entry name" value="PAS domain"/>
    <property type="match status" value="3"/>
</dbReference>
<dbReference type="PROSITE" id="PS50046">
    <property type="entry name" value="PHYTOCHROME_2"/>
    <property type="match status" value="1"/>
</dbReference>
<evidence type="ECO:0000256" key="19">
    <source>
        <dbReference type="PROSITE-ProRule" id="PRU00169"/>
    </source>
</evidence>
<evidence type="ECO:0000256" key="5">
    <source>
        <dbReference type="ARBA" id="ARBA00022475"/>
    </source>
</evidence>
<keyword evidence="13" id="KW-0902">Two-component regulatory system</keyword>
<evidence type="ECO:0000256" key="21">
    <source>
        <dbReference type="SAM" id="Phobius"/>
    </source>
</evidence>
<evidence type="ECO:0000256" key="12">
    <source>
        <dbReference type="ARBA" id="ARBA00022989"/>
    </source>
</evidence>
<gene>
    <name evidence="28" type="ORF">UH38_21115</name>
</gene>
<dbReference type="GO" id="GO:0000155">
    <property type="term" value="F:phosphorelay sensor kinase activity"/>
    <property type="evidence" value="ECO:0007669"/>
    <property type="project" value="InterPro"/>
</dbReference>
<evidence type="ECO:0000259" key="25">
    <source>
        <dbReference type="PROSITE" id="PS50112"/>
    </source>
</evidence>
<dbReference type="CDD" id="cd00088">
    <property type="entry name" value="HPT"/>
    <property type="match status" value="1"/>
</dbReference>
<dbReference type="InterPro" id="IPR008207">
    <property type="entry name" value="Sig_transdc_His_kin_Hpt_dom"/>
</dbReference>
<dbReference type="InterPro" id="IPR007891">
    <property type="entry name" value="CHASE3"/>
</dbReference>
<evidence type="ECO:0000256" key="2">
    <source>
        <dbReference type="ARBA" id="ARBA00004651"/>
    </source>
</evidence>
<evidence type="ECO:0000256" key="4">
    <source>
        <dbReference type="ARBA" id="ARBA00012438"/>
    </source>
</evidence>
<feature type="domain" description="HPt" evidence="27">
    <location>
        <begin position="1695"/>
        <end position="1788"/>
    </location>
</feature>
<evidence type="ECO:0000256" key="9">
    <source>
        <dbReference type="ARBA" id="ARBA00022741"/>
    </source>
</evidence>
<dbReference type="InterPro" id="IPR000014">
    <property type="entry name" value="PAS"/>
</dbReference>
<dbReference type="NCBIfam" id="TIGR00229">
    <property type="entry name" value="sensory_box"/>
    <property type="match status" value="3"/>
</dbReference>
<comment type="catalytic activity">
    <reaction evidence="1">
        <text>ATP + protein L-histidine = ADP + protein N-phospho-L-histidine.</text>
        <dbReference type="EC" id="2.7.13.3"/>
    </reaction>
</comment>
<feature type="coiled-coil region" evidence="20">
    <location>
        <begin position="1109"/>
        <end position="1146"/>
    </location>
</feature>
<evidence type="ECO:0000256" key="13">
    <source>
        <dbReference type="ARBA" id="ARBA00023012"/>
    </source>
</evidence>
<dbReference type="STRING" id="1618023.UH38_21115"/>
<keyword evidence="6 19" id="KW-0597">Phosphoprotein</keyword>
<evidence type="ECO:0000256" key="8">
    <source>
        <dbReference type="ARBA" id="ARBA00022692"/>
    </source>
</evidence>
<dbReference type="CDD" id="cd00130">
    <property type="entry name" value="PAS"/>
    <property type="match status" value="2"/>
</dbReference>
<evidence type="ECO:0000259" key="22">
    <source>
        <dbReference type="PROSITE" id="PS50046"/>
    </source>
</evidence>
<dbReference type="PATRIC" id="fig|1618023.3.peg.2520"/>
<dbReference type="Pfam" id="PF01627">
    <property type="entry name" value="Hpt"/>
    <property type="match status" value="1"/>
</dbReference>
<dbReference type="InterPro" id="IPR016132">
    <property type="entry name" value="Phyto_chromo_attachment"/>
</dbReference>
<dbReference type="Gene3D" id="3.30.565.10">
    <property type="entry name" value="Histidine kinase-like ATPase, C-terminal domain"/>
    <property type="match status" value="1"/>
</dbReference>
<dbReference type="InterPro" id="IPR036097">
    <property type="entry name" value="HisK_dim/P_sf"/>
</dbReference>
<dbReference type="PROSITE" id="PS50113">
    <property type="entry name" value="PAC"/>
    <property type="match status" value="2"/>
</dbReference>
<dbReference type="Pfam" id="PF00072">
    <property type="entry name" value="Response_reg"/>
    <property type="match status" value="2"/>
</dbReference>
<dbReference type="Pfam" id="PF13185">
    <property type="entry name" value="GAF_2"/>
    <property type="match status" value="1"/>
</dbReference>
<dbReference type="InterPro" id="IPR003661">
    <property type="entry name" value="HisK_dim/P_dom"/>
</dbReference>
<comment type="subcellular location">
    <subcellularLocation>
        <location evidence="2">Cell membrane</location>
        <topology evidence="2">Multi-pass membrane protein</topology>
    </subcellularLocation>
</comment>
<dbReference type="InterPro" id="IPR013656">
    <property type="entry name" value="PAS_4"/>
</dbReference>
<feature type="modified residue" description="Phosphohistidine" evidence="18">
    <location>
        <position position="1734"/>
    </location>
</feature>
<evidence type="ECO:0000256" key="15">
    <source>
        <dbReference type="ARBA" id="ARBA00064003"/>
    </source>
</evidence>
<evidence type="ECO:0000256" key="6">
    <source>
        <dbReference type="ARBA" id="ARBA00022553"/>
    </source>
</evidence>
<evidence type="ECO:0000256" key="7">
    <source>
        <dbReference type="ARBA" id="ARBA00022679"/>
    </source>
</evidence>
<keyword evidence="29" id="KW-1185">Reference proteome</keyword>
<reference evidence="28 29" key="1">
    <citation type="submission" date="2015-02" db="EMBL/GenBank/DDBJ databases">
        <title>Draft genome of a novel marine cyanobacterium (Chroococcales) isolated from South Atlantic Ocean.</title>
        <authorList>
            <person name="Rigonato J."/>
            <person name="Alvarenga D.O."/>
            <person name="Branco L.H."/>
            <person name="Varani A.M."/>
            <person name="Brandini F.P."/>
            <person name="Fiore M.F."/>
        </authorList>
    </citation>
    <scope>NUCLEOTIDE SEQUENCE [LARGE SCALE GENOMIC DNA]</scope>
    <source>
        <strain evidence="28 29">CENA595</strain>
    </source>
</reference>
<dbReference type="SMART" id="SM00086">
    <property type="entry name" value="PAC"/>
    <property type="match status" value="2"/>
</dbReference>
<feature type="transmembrane region" description="Helical" evidence="21">
    <location>
        <begin position="361"/>
        <end position="382"/>
    </location>
</feature>
<dbReference type="InterPro" id="IPR029016">
    <property type="entry name" value="GAF-like_dom_sf"/>
</dbReference>
<sequence>MTLLPDNEAQRIEALLQYKILDTPAEAAFDDLTQLASYICGTPVALINLVDRDRLWIKSNTGLGSLNEVPRDIAFCAHTILQPDVLMVPNTATDDRFATNPLVTSDPKFRFYTGVPLHNPEGHALGTLCTLDYIPRELTPEQLEALRLIGRQVVKQLEMRRNLANLTLVTASERKTEKTRQQFFKKIAGGFCITSLILLAVSLVSYRSITKLIDINQQVQTSEEKINALEEVLSQLKDAETGQRGYLITADGNYLAPYSSASLEVNQELQIIRNLTANNPKQQQQLNLLEPLVAQKLAELKTTIDLRREQGLEAALQVVKTNQGKQLMDDIRQIIAQMKQQEKALLAQHSAAARASARNTILVLAIALLLVLTLLAALYYLIYSEFTERKQIEIALKKERNFISAIIDTASALVVVLDAQGKIVRFNSSCEQTTGYSFDEVRDRYFWDLFLIGEELEAVKNLFTQLSQTKFPNEHENYWRTKDGNRRRIAWSNSALFNNQGEVEYIISTGIDISERKRAEQRLLVQHAVTRILAESDTLGIVTPKILQAICQNLEWELGELWSVEAQANVLQCLKTWHLPSIDITNFGQVTQAIAFAPGVGLPGRVWASIQPVWISDLSCDANFHRTKVALESGLHSAFGFPIHSGSDFLGAMVFFSRKSQQPDPELLEMMAAIGSQIGQFMKRKQAEVALQHTTTLQRAILDSANYAIVSTELDGTITTFNAAAQKALGYSSQKVIGKTTPAIFHDWSEVEQRAEELSQELGITIEPGFEVLVAKARHGEIEEREWSFIRQDGSKFPVMLSVTALRDSNDNITGFIAIASDITQRKQALLALQSSEERFQTFMNNSPVIAFIKDEEGRYVYVNEPLESAFNISSADLLGKTDFDWLPLKVANQVRHNDLTVFSTEKTCQAIESVTLADGCLHHWLVLKFLIKDSSDRPMLGGVGIDITERKQAEEALNLQNLRSQLFTEITLKLRQSLQVADILQTTVAEVQKILSCDRVLVYQLGSSNAGTIVTEAVAPGCNAMQGQSINHGNFGEVYNIYRQGKGLAIADLDASNLQHSYKQMLQRNGVKANLVMPILLKGELWGLLIAHQCDRPRQWTDFEFDLLQQLADQVAIALTQAQLLQAETQQRQELEIARRQAELASQTKSNFLANMSHEIRTPMNAILGMTGLILETSLTPEQRDFMETVRISGDALLSLINEILDLSKLEAGEMVLDKYNFDLSTCVEEVLELLAPQAHNKGLEIAALIYRNVPTHLQGDAGRLRQIFMNLIGNAIKFTSQGEVVVRAELRSETATTAKIRFAISDTGLGIAPEDRDKLFSPFIQVDASTTRKFGGTGLGLAICKQLVTLMQGEIGLESELGIGSKFWFEVTFSKQLQPVVNVNDCSLLANKRLLVVDDNVTNRTIVNYQATRWGMQVGEADSASAAMVALQQAKGQNLPYDLVAIDMQMPEVDGITLGAQIRASGFADLPLIMLTSTNQRDEVKNALDVGFAAYLVKPVKPSRLFDTIVNILGSPEIEPQIQQIEAVPSQSQSSLRILLAEDNLVNQKVAIKQLKSIGYEPADIAANGQEVLQLLKEVAYDLILMDCQMPVLDGLEATREIRQWDESCFVNGTRPVIIAVTANAMTEDKQRCLDAGMDDYLSKPVIKAELAAIIERWANTIFAKKSPVAQVDAVDTALPIDWETLHQLSDGDRDFEIELLQMLVEDMQVHVAATKDAIASSDFTQVGREAHHLKGVTGNIGAKTMYQAAIKLEEIALNQERRGTGDLLAKFENFINSVQNYLQEQ</sequence>
<dbReference type="PANTHER" id="PTHR45339">
    <property type="entry name" value="HYBRID SIGNAL TRANSDUCTION HISTIDINE KINASE J"/>
    <property type="match status" value="1"/>
</dbReference>
<dbReference type="FunFam" id="1.10.287.130:FF:000002">
    <property type="entry name" value="Two-component osmosensing histidine kinase"/>
    <property type="match status" value="1"/>
</dbReference>
<dbReference type="Pfam" id="PF02518">
    <property type="entry name" value="HATPase_c"/>
    <property type="match status" value="1"/>
</dbReference>
<dbReference type="SMART" id="SM00091">
    <property type="entry name" value="PAS"/>
    <property type="match status" value="3"/>
</dbReference>
<proteinExistence type="inferred from homology"/>
<evidence type="ECO:0000256" key="11">
    <source>
        <dbReference type="ARBA" id="ARBA00022840"/>
    </source>
</evidence>
<feature type="coiled-coil region" evidence="20">
    <location>
        <begin position="212"/>
        <end position="239"/>
    </location>
</feature>
<comment type="caution">
    <text evidence="28">The sequence shown here is derived from an EMBL/GenBank/DDBJ whole genome shotgun (WGS) entry which is preliminary data.</text>
</comment>
<evidence type="ECO:0000313" key="28">
    <source>
        <dbReference type="EMBL" id="KJH69932.1"/>
    </source>
</evidence>
<dbReference type="SMART" id="SM00073">
    <property type="entry name" value="HPT"/>
    <property type="match status" value="1"/>
</dbReference>
<dbReference type="SUPFAM" id="SSF55781">
    <property type="entry name" value="GAF domain-like"/>
    <property type="match status" value="3"/>
</dbReference>
<feature type="domain" description="Phytochrome chromophore attachment site" evidence="22">
    <location>
        <begin position="980"/>
        <end position="1115"/>
    </location>
</feature>
<feature type="domain" description="Response regulatory" evidence="24">
    <location>
        <begin position="1395"/>
        <end position="1515"/>
    </location>
</feature>
<dbReference type="SUPFAM" id="SSF52172">
    <property type="entry name" value="CheY-like"/>
    <property type="match status" value="2"/>
</dbReference>
<dbReference type="SMART" id="SM00448">
    <property type="entry name" value="REC"/>
    <property type="match status" value="2"/>
</dbReference>
<dbReference type="InterPro" id="IPR001610">
    <property type="entry name" value="PAC"/>
</dbReference>
<feature type="domain" description="PAC" evidence="26">
    <location>
        <begin position="783"/>
        <end position="835"/>
    </location>
</feature>
<feature type="domain" description="PAS" evidence="25">
    <location>
        <begin position="836"/>
        <end position="882"/>
    </location>
</feature>
<dbReference type="PANTHER" id="PTHR45339:SF1">
    <property type="entry name" value="HYBRID SIGNAL TRANSDUCTION HISTIDINE KINASE J"/>
    <property type="match status" value="1"/>
</dbReference>
<dbReference type="InterPro" id="IPR000700">
    <property type="entry name" value="PAS-assoc_C"/>
</dbReference>
<keyword evidence="5" id="KW-1003">Cell membrane</keyword>
<dbReference type="GO" id="GO:0005524">
    <property type="term" value="F:ATP binding"/>
    <property type="evidence" value="ECO:0007669"/>
    <property type="project" value="UniProtKB-KW"/>
</dbReference>
<keyword evidence="11" id="KW-0067">ATP-binding</keyword>
<keyword evidence="20" id="KW-0175">Coiled coil</keyword>
<dbReference type="PROSITE" id="PS50110">
    <property type="entry name" value="RESPONSE_REGULATORY"/>
    <property type="match status" value="2"/>
</dbReference>
<dbReference type="GO" id="GO:0005886">
    <property type="term" value="C:plasma membrane"/>
    <property type="evidence" value="ECO:0007669"/>
    <property type="project" value="UniProtKB-SubCell"/>
</dbReference>
<name>A0A0D8ZNK5_9CYAN</name>
<keyword evidence="7" id="KW-0808">Transferase</keyword>
<evidence type="ECO:0000256" key="10">
    <source>
        <dbReference type="ARBA" id="ARBA00022777"/>
    </source>
</evidence>
<dbReference type="FunFam" id="3.30.565.10:FF:000010">
    <property type="entry name" value="Sensor histidine kinase RcsC"/>
    <property type="match status" value="1"/>
</dbReference>
<dbReference type="PRINTS" id="PR00344">
    <property type="entry name" value="BCTRLSENSOR"/>
</dbReference>
<evidence type="ECO:0000256" key="16">
    <source>
        <dbReference type="ARBA" id="ARBA00068150"/>
    </source>
</evidence>
<dbReference type="InterPro" id="IPR004358">
    <property type="entry name" value="Sig_transdc_His_kin-like_C"/>
</dbReference>
<keyword evidence="10" id="KW-0418">Kinase</keyword>
<dbReference type="SMART" id="SM00387">
    <property type="entry name" value="HATPase_c"/>
    <property type="match status" value="1"/>
</dbReference>
<dbReference type="Pfam" id="PF01590">
    <property type="entry name" value="GAF"/>
    <property type="match status" value="2"/>
</dbReference>
<evidence type="ECO:0000256" key="18">
    <source>
        <dbReference type="PROSITE-ProRule" id="PRU00110"/>
    </source>
</evidence>
<organism evidence="28 29">
    <name type="scientific">Aliterella atlantica CENA595</name>
    <dbReference type="NCBI Taxonomy" id="1618023"/>
    <lineage>
        <taxon>Bacteria</taxon>
        <taxon>Bacillati</taxon>
        <taxon>Cyanobacteriota</taxon>
        <taxon>Cyanophyceae</taxon>
        <taxon>Chroococcidiopsidales</taxon>
        <taxon>Aliterellaceae</taxon>
        <taxon>Aliterella</taxon>
    </lineage>
</organism>